<dbReference type="OrthoDB" id="6398975at2"/>
<dbReference type="EMBL" id="FNEM01000032">
    <property type="protein sequence ID" value="SDK40700.1"/>
    <property type="molecule type" value="Genomic_DNA"/>
</dbReference>
<accession>A0A1G9BN71</accession>
<evidence type="ECO:0000313" key="1">
    <source>
        <dbReference type="EMBL" id="SDK40700.1"/>
    </source>
</evidence>
<name>A0A1G9BN71_9GAMM</name>
<protein>
    <submittedName>
        <fullName evidence="1">Uncharacterized protein</fullName>
    </submittedName>
</protein>
<proteinExistence type="predicted"/>
<sequence length="151" mass="17962">MMNRWAWLDLDKVLANKNLKERLLYRHFIPMYLHYFGQFLHCARGNDPHAKYQAERVFQSVSLGFVDELACHQLQLDTRILAQYDIELAPCLNEKEVQLSLRGEDSYATARAIFEDCFNGLDPQQQLQQSERSWFELIQHRANQVGRQWFK</sequence>
<keyword evidence="2" id="KW-1185">Reference proteome</keyword>
<dbReference type="AlphaFoldDB" id="A0A1G9BN71"/>
<organism evidence="1 2">
    <name type="scientific">Ferrimonas sediminum</name>
    <dbReference type="NCBI Taxonomy" id="718193"/>
    <lineage>
        <taxon>Bacteria</taxon>
        <taxon>Pseudomonadati</taxon>
        <taxon>Pseudomonadota</taxon>
        <taxon>Gammaproteobacteria</taxon>
        <taxon>Alteromonadales</taxon>
        <taxon>Ferrimonadaceae</taxon>
        <taxon>Ferrimonas</taxon>
    </lineage>
</organism>
<dbReference type="RefSeq" id="WP_090368506.1">
    <property type="nucleotide sequence ID" value="NZ_FNEM01000032.1"/>
</dbReference>
<dbReference type="Proteomes" id="UP000199527">
    <property type="component" value="Unassembled WGS sequence"/>
</dbReference>
<reference evidence="2" key="1">
    <citation type="submission" date="2016-10" db="EMBL/GenBank/DDBJ databases">
        <authorList>
            <person name="Varghese N."/>
            <person name="Submissions S."/>
        </authorList>
    </citation>
    <scope>NUCLEOTIDE SEQUENCE [LARGE SCALE GENOMIC DNA]</scope>
    <source>
        <strain evidence="2">DSM 23317</strain>
    </source>
</reference>
<evidence type="ECO:0000313" key="2">
    <source>
        <dbReference type="Proteomes" id="UP000199527"/>
    </source>
</evidence>
<gene>
    <name evidence="1" type="ORF">SAMN04488540_1324</name>
</gene>